<keyword evidence="2" id="KW-0614">Plasmid</keyword>
<dbReference type="GO" id="GO:0003677">
    <property type="term" value="F:DNA binding"/>
    <property type="evidence" value="ECO:0007669"/>
    <property type="project" value="UniProtKB-KW"/>
</dbReference>
<gene>
    <name evidence="2" type="ORF">G6M86_25660</name>
</gene>
<proteinExistence type="predicted"/>
<keyword evidence="2" id="KW-0238">DNA-binding</keyword>
<reference evidence="2" key="1">
    <citation type="submission" date="2020-02" db="EMBL/GenBank/DDBJ databases">
        <title>Unexpected conservation and global transmission of agrobacterial virulence plasmids.</title>
        <authorList>
            <person name="Weisberg A.J."/>
            <person name="Davis E.W. II"/>
            <person name="Tabima J.R."/>
            <person name="Belcher M.S."/>
            <person name="Miller M."/>
            <person name="Kuo C.-H."/>
            <person name="Loper J.E."/>
            <person name="Grunwald N.J."/>
            <person name="Putnam M.L."/>
            <person name="Chang J.H."/>
        </authorList>
    </citation>
    <scope>NUCLEOTIDE SEQUENCE</scope>
    <source>
        <strain evidence="2">Q15/94</strain>
        <plasmid evidence="2">pQ15_94_1</plasmid>
    </source>
</reference>
<dbReference type="InterPro" id="IPR013324">
    <property type="entry name" value="RNA_pol_sigma_r3/r4-like"/>
</dbReference>
<geneLocation type="plasmid" evidence="2 3">
    <name>pQ15_94_1</name>
</geneLocation>
<accession>A0AAJ4TD70</accession>
<dbReference type="SUPFAM" id="SSF88659">
    <property type="entry name" value="Sigma3 and sigma4 domains of RNA polymerase sigma factors"/>
    <property type="match status" value="1"/>
</dbReference>
<dbReference type="EMBL" id="CP049218">
    <property type="protein sequence ID" value="QTG16678.1"/>
    <property type="molecule type" value="Genomic_DNA"/>
</dbReference>
<protein>
    <submittedName>
        <fullName evidence="2">DNA-binding response regulator</fullName>
    </submittedName>
</protein>
<dbReference type="Gene3D" id="1.10.10.10">
    <property type="entry name" value="Winged helix-like DNA-binding domain superfamily/Winged helix DNA-binding domain"/>
    <property type="match status" value="1"/>
</dbReference>
<dbReference type="AlphaFoldDB" id="A0AAJ4TD70"/>
<dbReference type="Proteomes" id="UP000663946">
    <property type="component" value="Plasmid pQ15_94_1"/>
</dbReference>
<name>A0AAJ4TD70_AGRTU</name>
<evidence type="ECO:0000256" key="1">
    <source>
        <dbReference type="SAM" id="MobiDB-lite"/>
    </source>
</evidence>
<sequence>MIEALRKQRGDGRCYERRPDITAILLDLEGLSQEQRVKRAQIRSTTDPQYLPSECLLHLLRKSKRDNSSKLFEALFRILLARVEGAATLRSEIYRLPTGKMAITTFGTKVRDHVVDRFLARLIADRNGYDERLDYFEINFAHAVASLRSTAKAKATSEEKRSQPLAANDDEEVSAEVEKAAGAFDPFVTAKIDDGNYRFRLFAAIKNLPEKERHVVALLFKEYPIESNDPDKPSICKILGCVEKTVRNRRDRAFEKLKAALSEEKIDA</sequence>
<organism evidence="2 3">
    <name type="scientific">Agrobacterium tumefaciens</name>
    <dbReference type="NCBI Taxonomy" id="358"/>
    <lineage>
        <taxon>Bacteria</taxon>
        <taxon>Pseudomonadati</taxon>
        <taxon>Pseudomonadota</taxon>
        <taxon>Alphaproteobacteria</taxon>
        <taxon>Hyphomicrobiales</taxon>
        <taxon>Rhizobiaceae</taxon>
        <taxon>Rhizobium/Agrobacterium group</taxon>
        <taxon>Agrobacterium</taxon>
        <taxon>Agrobacterium tumefaciens complex</taxon>
    </lineage>
</organism>
<dbReference type="RefSeq" id="WP_333722376.1">
    <property type="nucleotide sequence ID" value="NZ_CP049218.1"/>
</dbReference>
<feature type="region of interest" description="Disordered" evidence="1">
    <location>
        <begin position="153"/>
        <end position="172"/>
    </location>
</feature>
<evidence type="ECO:0000313" key="2">
    <source>
        <dbReference type="EMBL" id="QTG16678.1"/>
    </source>
</evidence>
<evidence type="ECO:0000313" key="3">
    <source>
        <dbReference type="Proteomes" id="UP000663946"/>
    </source>
</evidence>
<dbReference type="InterPro" id="IPR036388">
    <property type="entry name" value="WH-like_DNA-bd_sf"/>
</dbReference>